<feature type="domain" description="DUF5125" evidence="3">
    <location>
        <begin position="129"/>
        <end position="306"/>
    </location>
</feature>
<feature type="signal peptide" evidence="1">
    <location>
        <begin position="1"/>
        <end position="21"/>
    </location>
</feature>
<evidence type="ECO:0000313" key="6">
    <source>
        <dbReference type="Proteomes" id="UP000886851"/>
    </source>
</evidence>
<feature type="domain" description="DUF5016" evidence="2">
    <location>
        <begin position="7"/>
        <end position="122"/>
    </location>
</feature>
<dbReference type="Pfam" id="PF17165">
    <property type="entry name" value="DUF5121"/>
    <property type="match status" value="1"/>
</dbReference>
<sequence length="450" mass="48436">MKKLNLLYLSALIAGILTLGACDDEDNAPGNPVMDIKTEVGSACFGDSLEFTVNASDADVPLSTLKAQLYFSEEMVGETVIRTKESGVDYTGKIYVPFLKNVPDGTATLKFILQNIHFTITEQTVAVACTRPQYDHLVLVAEDGTQYDMPRTGQNQYAVTAEFPQKLNAYIVAPAYGAAGNELTFGYSNGEIVDGSTANIPFSNLEAGEYTVTFNTLTYEAGPFLTVNMNGQEFTQVDANTMKVEMALTQGEAITFEGVPDYESWWIDPDFFAEDAEGNLTFVPISGNYRVTADMQKQYFKVEVLDGAMSDATLQDDGTGALWIVGGSGSKGTEAIGKPSHAGAPSWDGGNGAICMSPIAPTTYQITLVAGQQITSDGANFKFYGGKNWANEYKSDRMSTDSDIFVVNPGPNDDGNVWLAEGVTLEEGATYVITVDMSDPAHAVMHAVKK</sequence>
<comment type="caution">
    <text evidence="5">The sequence shown here is derived from an EMBL/GenBank/DDBJ whole genome shotgun (WGS) entry which is preliminary data.</text>
</comment>
<reference evidence="5" key="2">
    <citation type="submission" date="2021-04" db="EMBL/GenBank/DDBJ databases">
        <authorList>
            <person name="Gilroy R."/>
        </authorList>
    </citation>
    <scope>NUCLEOTIDE SEQUENCE</scope>
    <source>
        <strain evidence="5">Gambia2-208</strain>
    </source>
</reference>
<proteinExistence type="predicted"/>
<keyword evidence="1" id="KW-0732">Signal</keyword>
<accession>A0A9D1ZHW8</accession>
<evidence type="ECO:0000259" key="3">
    <source>
        <dbReference type="Pfam" id="PF17163"/>
    </source>
</evidence>
<reference evidence="5" key="1">
    <citation type="journal article" date="2021" name="PeerJ">
        <title>Extensive microbial diversity within the chicken gut microbiome revealed by metagenomics and culture.</title>
        <authorList>
            <person name="Gilroy R."/>
            <person name="Ravi A."/>
            <person name="Getino M."/>
            <person name="Pursley I."/>
            <person name="Horton D.L."/>
            <person name="Alikhan N.F."/>
            <person name="Baker D."/>
            <person name="Gharbi K."/>
            <person name="Hall N."/>
            <person name="Watson M."/>
            <person name="Adriaenssens E.M."/>
            <person name="Foster-Nyarko E."/>
            <person name="Jarju S."/>
            <person name="Secka A."/>
            <person name="Antonio M."/>
            <person name="Oren A."/>
            <person name="Chaudhuri R.R."/>
            <person name="La Ragione R."/>
            <person name="Hildebrand F."/>
            <person name="Pallen M.J."/>
        </authorList>
    </citation>
    <scope>NUCLEOTIDE SEQUENCE</scope>
    <source>
        <strain evidence="5">Gambia2-208</strain>
    </source>
</reference>
<dbReference type="Pfam" id="PF17163">
    <property type="entry name" value="DUF5125"/>
    <property type="match status" value="1"/>
</dbReference>
<feature type="chain" id="PRO_5038580794" evidence="1">
    <location>
        <begin position="22"/>
        <end position="450"/>
    </location>
</feature>
<evidence type="ECO:0000313" key="5">
    <source>
        <dbReference type="EMBL" id="HIY87844.1"/>
    </source>
</evidence>
<dbReference type="EMBL" id="DXCV01000033">
    <property type="protein sequence ID" value="HIY87844.1"/>
    <property type="molecule type" value="Genomic_DNA"/>
</dbReference>
<evidence type="ECO:0000259" key="4">
    <source>
        <dbReference type="Pfam" id="PF17165"/>
    </source>
</evidence>
<protein>
    <submittedName>
        <fullName evidence="5">DUF5125 domain-containing protein</fullName>
    </submittedName>
</protein>
<dbReference type="Proteomes" id="UP000886851">
    <property type="component" value="Unassembled WGS sequence"/>
</dbReference>
<evidence type="ECO:0000256" key="1">
    <source>
        <dbReference type="SAM" id="SignalP"/>
    </source>
</evidence>
<dbReference type="InterPro" id="IPR032184">
    <property type="entry name" value="DUF5016"/>
</dbReference>
<organism evidence="5 6">
    <name type="scientific">Candidatus Bacteroides pullicola</name>
    <dbReference type="NCBI Taxonomy" id="2838475"/>
    <lineage>
        <taxon>Bacteria</taxon>
        <taxon>Pseudomonadati</taxon>
        <taxon>Bacteroidota</taxon>
        <taxon>Bacteroidia</taxon>
        <taxon>Bacteroidales</taxon>
        <taxon>Bacteroidaceae</taxon>
        <taxon>Bacteroides</taxon>
    </lineage>
</organism>
<dbReference type="AlphaFoldDB" id="A0A9D1ZHW8"/>
<evidence type="ECO:0000259" key="2">
    <source>
        <dbReference type="Pfam" id="PF16408"/>
    </source>
</evidence>
<feature type="domain" description="DUF5121" evidence="4">
    <location>
        <begin position="317"/>
        <end position="437"/>
    </location>
</feature>
<dbReference type="PROSITE" id="PS51257">
    <property type="entry name" value="PROKAR_LIPOPROTEIN"/>
    <property type="match status" value="1"/>
</dbReference>
<dbReference type="InterPro" id="IPR033429">
    <property type="entry name" value="DUF5125"/>
</dbReference>
<gene>
    <name evidence="5" type="ORF">H9824_03940</name>
</gene>
<dbReference type="Pfam" id="PF16408">
    <property type="entry name" value="DUF5016"/>
    <property type="match status" value="1"/>
</dbReference>
<name>A0A9D1ZHW8_9BACE</name>
<dbReference type="InterPro" id="IPR033430">
    <property type="entry name" value="DUF5121"/>
</dbReference>